<feature type="region of interest" description="Disordered" evidence="2">
    <location>
        <begin position="866"/>
        <end position="912"/>
    </location>
</feature>
<dbReference type="PANTHER" id="PTHR30383:SF31">
    <property type="entry name" value="SGNH HYDROLASE-TYPE ESTERASE DOMAIN-CONTAINING PROTEIN-RELATED"/>
    <property type="match status" value="1"/>
</dbReference>
<reference evidence="3 4" key="1">
    <citation type="submission" date="2024-02" db="EMBL/GenBank/DDBJ databases">
        <title>De novo assembly and annotation of 12 fungi associated with fruit tree decline syndrome in Ontario, Canada.</title>
        <authorList>
            <person name="Sulman M."/>
            <person name="Ellouze W."/>
            <person name="Ilyukhin E."/>
        </authorList>
    </citation>
    <scope>NUCLEOTIDE SEQUENCE [LARGE SCALE GENOMIC DNA]</scope>
    <source>
        <strain evidence="3 4">M42-189</strain>
    </source>
</reference>
<dbReference type="Proteomes" id="UP001521785">
    <property type="component" value="Unassembled WGS sequence"/>
</dbReference>
<protein>
    <recommendedName>
        <fullName evidence="5">SGNH hydrolase-type esterase domain-containing protein</fullName>
    </recommendedName>
</protein>
<dbReference type="InterPro" id="IPR036514">
    <property type="entry name" value="SGNH_hydro_sf"/>
</dbReference>
<dbReference type="SUPFAM" id="SSF52266">
    <property type="entry name" value="SGNH hydrolase"/>
    <property type="match status" value="1"/>
</dbReference>
<keyword evidence="4" id="KW-1185">Reference proteome</keyword>
<dbReference type="EMBL" id="JAKJXO020000012">
    <property type="protein sequence ID" value="KAL1597932.1"/>
    <property type="molecule type" value="Genomic_DNA"/>
</dbReference>
<dbReference type="Gene3D" id="3.40.50.1110">
    <property type="entry name" value="SGNH hydrolase"/>
    <property type="match status" value="1"/>
</dbReference>
<organism evidence="3 4">
    <name type="scientific">Paraconiothyrium brasiliense</name>
    <dbReference type="NCBI Taxonomy" id="300254"/>
    <lineage>
        <taxon>Eukaryota</taxon>
        <taxon>Fungi</taxon>
        <taxon>Dikarya</taxon>
        <taxon>Ascomycota</taxon>
        <taxon>Pezizomycotina</taxon>
        <taxon>Dothideomycetes</taxon>
        <taxon>Pleosporomycetidae</taxon>
        <taxon>Pleosporales</taxon>
        <taxon>Massarineae</taxon>
        <taxon>Didymosphaeriaceae</taxon>
        <taxon>Paraconiothyrium</taxon>
    </lineage>
</organism>
<evidence type="ECO:0000313" key="3">
    <source>
        <dbReference type="EMBL" id="KAL1597932.1"/>
    </source>
</evidence>
<dbReference type="InterPro" id="IPR051532">
    <property type="entry name" value="Ester_Hydrolysis_Enzymes"/>
</dbReference>
<evidence type="ECO:0000256" key="1">
    <source>
        <dbReference type="ARBA" id="ARBA00022729"/>
    </source>
</evidence>
<evidence type="ECO:0008006" key="5">
    <source>
        <dbReference type="Google" id="ProtNLM"/>
    </source>
</evidence>
<evidence type="ECO:0000313" key="4">
    <source>
        <dbReference type="Proteomes" id="UP001521785"/>
    </source>
</evidence>
<dbReference type="InterPro" id="IPR001087">
    <property type="entry name" value="GDSL"/>
</dbReference>
<dbReference type="Pfam" id="PF00657">
    <property type="entry name" value="Lipase_GDSL"/>
    <property type="match status" value="1"/>
</dbReference>
<gene>
    <name evidence="3" type="ORF">SLS60_008420</name>
</gene>
<accession>A0ABR3R0J9</accession>
<keyword evidence="1" id="KW-0732">Signal</keyword>
<dbReference type="PANTHER" id="PTHR30383">
    <property type="entry name" value="THIOESTERASE 1/PROTEASE 1/LYSOPHOSPHOLIPASE L1"/>
    <property type="match status" value="1"/>
</dbReference>
<comment type="caution">
    <text evidence="3">The sequence shown here is derived from an EMBL/GenBank/DDBJ whole genome shotgun (WGS) entry which is preliminary data.</text>
</comment>
<dbReference type="InterPro" id="IPR013517">
    <property type="entry name" value="FG-GAP"/>
</dbReference>
<dbReference type="CDD" id="cd01833">
    <property type="entry name" value="XynB_like"/>
    <property type="match status" value="1"/>
</dbReference>
<dbReference type="Pfam" id="PF13517">
    <property type="entry name" value="FG-GAP_3"/>
    <property type="match status" value="2"/>
</dbReference>
<feature type="compositionally biased region" description="Low complexity" evidence="2">
    <location>
        <begin position="876"/>
        <end position="892"/>
    </location>
</feature>
<evidence type="ECO:0000256" key="2">
    <source>
        <dbReference type="SAM" id="MobiDB-lite"/>
    </source>
</evidence>
<name>A0ABR3R0J9_9PLEO</name>
<dbReference type="InterPro" id="IPR028994">
    <property type="entry name" value="Integrin_alpha_N"/>
</dbReference>
<dbReference type="SUPFAM" id="SSF69318">
    <property type="entry name" value="Integrin alpha N-terminal domain"/>
    <property type="match status" value="1"/>
</dbReference>
<proteinExistence type="predicted"/>
<sequence length="1167" mass="128306">MHFNAVPTNITAYPHVETRQSTDKPLLRLMPLGASITQGIEAGLSESLDEGYRRHLRDQLRYWGYEVNMVGSRSHGDFADNQHEGHPGYQIAQINNLARNSYQNRKPNLVLINAGTNDMVQADDRNFTPLPGGIEFVKGSKDRIRAMIEEIIGASEGVVIILSTLVNNQDSKTDEYTNVANEGFRDLVLEMQGENHKIELADMNTGWITKSDHSDQTHPNGVGYEKMASVWATAFKKIESKGWLVDPIDTGNSDDSSCYPTPDGFRGPVQTQQGSGWSDGNYVHSSSLDDTFTYFGAAPRSLVGEWNHFHFAQLVSLGGEENNGKPLDEFIRILDPEDRKLNNLPYMSYQLNRGGGTFDDAMIPVRIVEGGTPECLSRGVRFGDINGDGLDDFICIDLEGSLFVSLNRGGNPPKFEYIGNIRDDIYPQSRVLLGDVDGDGRLDFCGMDDDGGMQCHRNGGTGDAPIAKYGGYWQGMLLDGGGDTFTGGDITSPSLYGGINLVDINGDGRADWVYFYPDTSNNIWINQRGTRDDGKGLRPHWVKAEKSIEGWPNDDSVNTTMLMFGNVYGSGRADLIRVEKTGDHFDYRFNIHRNTGEGGTKVMGDGARYCSMYGRAYDDYLWVWGGGMINLFENVNPGNDYTWFDRGRILETGVDRKWIQFGDWDGDGFCDVLAVDRTTGDVRMWRNQGVDRTSEKPTFATAVTVVSGGLCPQSWNPNPTDLAVRFGDLDADGRVDYICMDPDGRSRGWLNTESGLKAMSPNQIKVSVGFDRANHRWADVNGDGAVDFLWVDKHTGNVQCWINGGIQPALDSSMYWDQQLDIWMSGVERGANIHFPKLSITGRADYHWVHPQEGTAWTYFNEQCGLGGGNDGGPDDGPITDPQLPTDPNGGNDDPGEPGPIDPPGDGNGDTPWPLIYIGSDSFLMHLDLEASALAYDLLQTATCPALKRDELTDCMVDFFEALTADFRFLTAIIAQYMGSPVAWDTKTLTDLPRWSDESQNEAFLRAVLVGTNQLSQVMLALSDAEAIFITYAMLNVAFEKHLHSPDNYNSFSIDRTGRMQAQCPPRDDLTCSHQLCKGGSNGQCTGFFAPCSCSKSASCPTNDSGEFALVCGACGGVDSLGVCTGTADGEHQGCPCVADLDPEPYIWPDTAAWAEIVGEYYDMVGI</sequence>